<comment type="similarity">
    <text evidence="1">Belongs to the bacterial phospholipase C family.</text>
</comment>
<name>A0A2A7SC31_BURGA</name>
<evidence type="ECO:0000259" key="4">
    <source>
        <dbReference type="Pfam" id="PF05506"/>
    </source>
</evidence>
<evidence type="ECO:0000313" key="6">
    <source>
        <dbReference type="Proteomes" id="UP000220629"/>
    </source>
</evidence>
<evidence type="ECO:0000256" key="3">
    <source>
        <dbReference type="ARBA" id="ARBA00022801"/>
    </source>
</evidence>
<dbReference type="PANTHER" id="PTHR31956">
    <property type="entry name" value="NON-SPECIFIC PHOSPHOLIPASE C4-RELATED"/>
    <property type="match status" value="1"/>
</dbReference>
<evidence type="ECO:0000256" key="1">
    <source>
        <dbReference type="ARBA" id="ARBA00009717"/>
    </source>
</evidence>
<comment type="caution">
    <text evidence="5">The sequence shown here is derived from an EMBL/GenBank/DDBJ whole genome shotgun (WGS) entry which is preliminary data.</text>
</comment>
<organism evidence="5 6">
    <name type="scientific">Burkholderia gladioli</name>
    <name type="common">Pseudomonas marginata</name>
    <name type="synonym">Phytomonas marginata</name>
    <dbReference type="NCBI Taxonomy" id="28095"/>
    <lineage>
        <taxon>Bacteria</taxon>
        <taxon>Pseudomonadati</taxon>
        <taxon>Pseudomonadota</taxon>
        <taxon>Betaproteobacteria</taxon>
        <taxon>Burkholderiales</taxon>
        <taxon>Burkholderiaceae</taxon>
        <taxon>Burkholderia</taxon>
    </lineage>
</organism>
<gene>
    <name evidence="5" type="ORF">CRM94_01840</name>
</gene>
<reference evidence="6" key="1">
    <citation type="submission" date="2017-09" db="EMBL/GenBank/DDBJ databases">
        <title>FDA dAtabase for Regulatory Grade micrObial Sequences (FDA-ARGOS): Supporting development and validation of Infectious Disease Dx tests.</title>
        <authorList>
            <person name="Minogue T."/>
            <person name="Wolcott M."/>
            <person name="Wasieloski L."/>
            <person name="Aguilar W."/>
            <person name="Moore D."/>
            <person name="Tallon L."/>
            <person name="Sadzewicz L."/>
            <person name="Ott S."/>
            <person name="Zhao X."/>
            <person name="Nagaraj S."/>
            <person name="Vavikolanu K."/>
            <person name="Aluvathingal J."/>
            <person name="Nadendla S."/>
            <person name="Sichtig H."/>
        </authorList>
    </citation>
    <scope>NUCLEOTIDE SEQUENCE [LARGE SCALE GENOMIC DNA]</scope>
    <source>
        <strain evidence="6">FDAARGOS_390</strain>
    </source>
</reference>
<dbReference type="PROSITE" id="PS51318">
    <property type="entry name" value="TAT"/>
    <property type="match status" value="1"/>
</dbReference>
<dbReference type="GO" id="GO:0016042">
    <property type="term" value="P:lipid catabolic process"/>
    <property type="evidence" value="ECO:0007669"/>
    <property type="project" value="InterPro"/>
</dbReference>
<dbReference type="InterPro" id="IPR008475">
    <property type="entry name" value="PLipase_C_C"/>
</dbReference>
<dbReference type="EMBL" id="PDDY01000001">
    <property type="protein sequence ID" value="PEH41003.1"/>
    <property type="molecule type" value="Genomic_DNA"/>
</dbReference>
<dbReference type="Pfam" id="PF04185">
    <property type="entry name" value="Phosphoesterase"/>
    <property type="match status" value="1"/>
</dbReference>
<keyword evidence="3" id="KW-0378">Hydrolase</keyword>
<dbReference type="CDD" id="cd16014">
    <property type="entry name" value="PLC"/>
    <property type="match status" value="1"/>
</dbReference>
<dbReference type="GO" id="GO:0034480">
    <property type="term" value="F:phosphatidylcholine phospholipase C activity"/>
    <property type="evidence" value="ECO:0007669"/>
    <property type="project" value="UniProtKB-EC"/>
</dbReference>
<dbReference type="Pfam" id="PF05506">
    <property type="entry name" value="PLipase_C_C"/>
    <property type="match status" value="1"/>
</dbReference>
<sequence>MTSNKRRDFLKLGTHTLAAAGMASVLPPAIRNALAQTTPPGKLADIEHVIIFMQENRSFDHYFGMLPGVRGLSDPHPAPLPSGQTIWYQPNNGSGSYAARNPSGKLVANVMPYPLNPGTGSPVNYQGVNLNHDWKGSQSTWANWNAWIQKKGYWSMGYLKPADLPFYYALANAFTVCDAYHCSLFGPTNPNRRYLWTGTSGASTITNSSWKHYIVENDDPWESNVTSDPANDRGQQNGWDWKTYADVLEDNQVNWKVYQGYGNYGDNALAYFNPFRRGGDADKIARARSYGGKSGDNDAQSANGLIAALQADLAAKDANGKSRFPAVSWIVAPYTYCEHPTALSSDGESFAERVINTVIGSKDVWSKCAIFITYDENDGYFDHVPPPIPPLDGYGKHNLQTAAGTPIDLGDETYQSTPIGLGPRVPMMVVSPWSKGGRVSSRLSDHTSVIRFLETWLTARGYPAGKVQCPNISAWRRAVCGDLTETLNLAAPVNTPSDSDVLHWSITEPSNGPNASYAPYPYSDGDTFSPGVPAKSRGACPLPYQAAVTARKSGTSIALSFDNTKSSAAATFIVYVNALSSAQKVFHYSVAAGTTLDDSLVLSASDSQCQVFGPPSPGGYFWKF</sequence>
<evidence type="ECO:0000313" key="5">
    <source>
        <dbReference type="EMBL" id="PEH41003.1"/>
    </source>
</evidence>
<dbReference type="InterPro" id="IPR017850">
    <property type="entry name" value="Alkaline_phosphatase_core_sf"/>
</dbReference>
<dbReference type="InterPro" id="IPR007312">
    <property type="entry name" value="Phosphoesterase"/>
</dbReference>
<dbReference type="AlphaFoldDB" id="A0A2A7SC31"/>
<dbReference type="Gene3D" id="3.40.720.10">
    <property type="entry name" value="Alkaline Phosphatase, subunit A"/>
    <property type="match status" value="1"/>
</dbReference>
<dbReference type="PANTHER" id="PTHR31956:SF1">
    <property type="entry name" value="NON-SPECIFIC PHOSPHOLIPASE C1"/>
    <property type="match status" value="1"/>
</dbReference>
<proteinExistence type="inferred from homology"/>
<protein>
    <recommendedName>
        <fullName evidence="2">phospholipase C</fullName>
        <ecNumber evidence="2">3.1.4.3</ecNumber>
    </recommendedName>
</protein>
<dbReference type="RefSeq" id="WP_098151405.1">
    <property type="nucleotide sequence ID" value="NZ_CADEQH010000024.1"/>
</dbReference>
<accession>A0A2A7SC31</accession>
<dbReference type="InterPro" id="IPR006311">
    <property type="entry name" value="TAT_signal"/>
</dbReference>
<feature type="domain" description="Bacterial phospholipase C C-terminal" evidence="4">
    <location>
        <begin position="539"/>
        <end position="607"/>
    </location>
</feature>
<dbReference type="EC" id="3.1.4.3" evidence="2"/>
<evidence type="ECO:0000256" key="2">
    <source>
        <dbReference type="ARBA" id="ARBA00012018"/>
    </source>
</evidence>
<dbReference type="Proteomes" id="UP000220629">
    <property type="component" value="Unassembled WGS sequence"/>
</dbReference>